<dbReference type="InterPro" id="IPR035069">
    <property type="entry name" value="TTHA1013/TTHA0281-like"/>
</dbReference>
<dbReference type="Proteomes" id="UP000325372">
    <property type="component" value="Unassembled WGS sequence"/>
</dbReference>
<name>A0A5N0T4F4_9GAMM</name>
<dbReference type="AlphaFoldDB" id="A0A5N0T4F4"/>
<evidence type="ECO:0000313" key="1">
    <source>
        <dbReference type="EMBL" id="KAA9129688.1"/>
    </source>
</evidence>
<dbReference type="EMBL" id="VYXP01000013">
    <property type="protein sequence ID" value="KAA9129688.1"/>
    <property type="molecule type" value="Genomic_DNA"/>
</dbReference>
<gene>
    <name evidence="1" type="ORF">F3N42_15100</name>
</gene>
<proteinExistence type="predicted"/>
<evidence type="ECO:0000313" key="2">
    <source>
        <dbReference type="Proteomes" id="UP000325372"/>
    </source>
</evidence>
<dbReference type="RefSeq" id="WP_150865628.1">
    <property type="nucleotide sequence ID" value="NZ_VYXP01000013.1"/>
</dbReference>
<dbReference type="SUPFAM" id="SSF143100">
    <property type="entry name" value="TTHA1013/TTHA0281-like"/>
    <property type="match status" value="1"/>
</dbReference>
<comment type="caution">
    <text evidence="1">The sequence shown here is derived from an EMBL/GenBank/DDBJ whole genome shotgun (WGS) entry which is preliminary data.</text>
</comment>
<sequence>MNAMELDGLKAKIQYDAELGQFRGEILGLNGSADFYGNSQEALRREFRHSLEVFKEVCRENNIPPLQS</sequence>
<protein>
    <submittedName>
        <fullName evidence="1">Type II toxin-antitoxin system HicB family antitoxin</fullName>
    </submittedName>
</protein>
<keyword evidence="2" id="KW-1185">Reference proteome</keyword>
<reference evidence="1 2" key="1">
    <citation type="submission" date="2019-09" db="EMBL/GenBank/DDBJ databases">
        <title>Wenzhouxiangella sp. Genome sequencing and assembly.</title>
        <authorList>
            <person name="Zhang R."/>
        </authorList>
    </citation>
    <scope>NUCLEOTIDE SEQUENCE [LARGE SCALE GENOMIC DNA]</scope>
    <source>
        <strain evidence="1 2">W260</strain>
    </source>
</reference>
<accession>A0A5N0T4F4</accession>
<organism evidence="1 2">
    <name type="scientific">Marinihelvus fidelis</name>
    <dbReference type="NCBI Taxonomy" id="2613842"/>
    <lineage>
        <taxon>Bacteria</taxon>
        <taxon>Pseudomonadati</taxon>
        <taxon>Pseudomonadota</taxon>
        <taxon>Gammaproteobacteria</taxon>
        <taxon>Chromatiales</taxon>
        <taxon>Wenzhouxiangellaceae</taxon>
        <taxon>Marinihelvus</taxon>
    </lineage>
</organism>